<sequence length="63" mass="6778">TNKESLGNPANLATSKAPEFKLTPSFKRCSNITLSSKTLNPVFLKQTDDNCSSSMSSLISTPK</sequence>
<accession>A0A9P8TDD2</accession>
<name>A0A9P8TDD2_9ASCO</name>
<reference evidence="1" key="2">
    <citation type="submission" date="2021-01" db="EMBL/GenBank/DDBJ databases">
        <authorList>
            <person name="Schikora-Tamarit M.A."/>
        </authorList>
    </citation>
    <scope>NUCLEOTIDE SEQUENCE</scope>
    <source>
        <strain evidence="1">CBS6341</strain>
    </source>
</reference>
<evidence type="ECO:0000313" key="2">
    <source>
        <dbReference type="Proteomes" id="UP000769528"/>
    </source>
</evidence>
<dbReference type="AlphaFoldDB" id="A0A9P8TDD2"/>
<feature type="non-terminal residue" evidence="1">
    <location>
        <position position="1"/>
    </location>
</feature>
<dbReference type="Proteomes" id="UP000769528">
    <property type="component" value="Unassembled WGS sequence"/>
</dbReference>
<protein>
    <submittedName>
        <fullName evidence="1">Uncharacterized protein</fullName>
    </submittedName>
</protein>
<dbReference type="EMBL" id="JAEUBF010000856">
    <property type="protein sequence ID" value="KAH3674390.1"/>
    <property type="molecule type" value="Genomic_DNA"/>
</dbReference>
<gene>
    <name evidence="1" type="ORF">WICMUC_003344</name>
</gene>
<keyword evidence="2" id="KW-1185">Reference proteome</keyword>
<evidence type="ECO:0000313" key="1">
    <source>
        <dbReference type="EMBL" id="KAH3674390.1"/>
    </source>
</evidence>
<reference evidence="1" key="1">
    <citation type="journal article" date="2021" name="Open Biol.">
        <title>Shared evolutionary footprints suggest mitochondrial oxidative damage underlies multiple complex I losses in fungi.</title>
        <authorList>
            <person name="Schikora-Tamarit M.A."/>
            <person name="Marcet-Houben M."/>
            <person name="Nosek J."/>
            <person name="Gabaldon T."/>
        </authorList>
    </citation>
    <scope>NUCLEOTIDE SEQUENCE</scope>
    <source>
        <strain evidence="1">CBS6341</strain>
    </source>
</reference>
<comment type="caution">
    <text evidence="1">The sequence shown here is derived from an EMBL/GenBank/DDBJ whole genome shotgun (WGS) entry which is preliminary data.</text>
</comment>
<proteinExistence type="predicted"/>
<organism evidence="1 2">
    <name type="scientific">Wickerhamomyces mucosus</name>
    <dbReference type="NCBI Taxonomy" id="1378264"/>
    <lineage>
        <taxon>Eukaryota</taxon>
        <taxon>Fungi</taxon>
        <taxon>Dikarya</taxon>
        <taxon>Ascomycota</taxon>
        <taxon>Saccharomycotina</taxon>
        <taxon>Saccharomycetes</taxon>
        <taxon>Phaffomycetales</taxon>
        <taxon>Wickerhamomycetaceae</taxon>
        <taxon>Wickerhamomyces</taxon>
    </lineage>
</organism>